<feature type="region of interest" description="Disordered" evidence="1">
    <location>
        <begin position="29"/>
        <end position="50"/>
    </location>
</feature>
<organism evidence="3 4">
    <name type="scientific">Paraburkholderia lycopersici</name>
    <dbReference type="NCBI Taxonomy" id="416944"/>
    <lineage>
        <taxon>Bacteria</taxon>
        <taxon>Pseudomonadati</taxon>
        <taxon>Pseudomonadota</taxon>
        <taxon>Betaproteobacteria</taxon>
        <taxon>Burkholderiales</taxon>
        <taxon>Burkholderiaceae</taxon>
        <taxon>Paraburkholderia</taxon>
    </lineage>
</organism>
<feature type="compositionally biased region" description="Polar residues" evidence="1">
    <location>
        <begin position="34"/>
        <end position="48"/>
    </location>
</feature>
<protein>
    <submittedName>
        <fullName evidence="3">Uncharacterized protein</fullName>
    </submittedName>
</protein>
<evidence type="ECO:0000256" key="2">
    <source>
        <dbReference type="SAM" id="SignalP"/>
    </source>
</evidence>
<dbReference type="STRING" id="416944.SAMN05421548_14616"/>
<evidence type="ECO:0000313" key="4">
    <source>
        <dbReference type="Proteomes" id="UP000198908"/>
    </source>
</evidence>
<keyword evidence="4" id="KW-1185">Reference proteome</keyword>
<reference evidence="4" key="1">
    <citation type="submission" date="2016-09" db="EMBL/GenBank/DDBJ databases">
        <authorList>
            <person name="Varghese N."/>
            <person name="Submissions S."/>
        </authorList>
    </citation>
    <scope>NUCLEOTIDE SEQUENCE [LARGE SCALE GENOMIC DNA]</scope>
    <source>
        <strain evidence="4">TNe-862</strain>
    </source>
</reference>
<dbReference type="OrthoDB" id="323572at2"/>
<evidence type="ECO:0000313" key="3">
    <source>
        <dbReference type="EMBL" id="SDE39970.1"/>
    </source>
</evidence>
<evidence type="ECO:0000256" key="1">
    <source>
        <dbReference type="SAM" id="MobiDB-lite"/>
    </source>
</evidence>
<sequence>MQKTVLNRIALSFAAAGLSAMLAACGGGGSGSGNNETNDSTPPASGTATPLAAGKRFVGTVSFGDTVRVDLDSPAAGQLTLTFVDSQFGLAGALVGKYTKQATSQGTAYSASALSADGAPAALTAAAANIRLDLTLAADAGQHGLLSGALQNVPNVKAADGSLLQGQILATNNGVTSAAALAGTYSFVKLSGNYSAGGVPQGDQDAEAGQVKIDADGTLRFCSGQPWSATCTNYDPSSGNATTDTGTIMADPNQALYPGAFDITLGGNLLGRAFVSAQQGATSIFIDQAGNNTDGTFRTGTWTLTSANALAAGALDGTWTCTEPGVADNSNRLTGAAQTTLARFSGTQLQALNADGSASTQMAPVSLFYNRTFDPRASQSQLTLAPANVAGLVAGQWTGSYQNQSVTGAFMFLPVSATQISYLDEVNANGFFVMGTCTR</sequence>
<keyword evidence="2" id="KW-0732">Signal</keyword>
<dbReference type="EMBL" id="FMYQ01000046">
    <property type="protein sequence ID" value="SDE39970.1"/>
    <property type="molecule type" value="Genomic_DNA"/>
</dbReference>
<proteinExistence type="predicted"/>
<dbReference type="AlphaFoldDB" id="A0A1G7CMK0"/>
<accession>A0A1G7CMK0</accession>
<dbReference type="PROSITE" id="PS51257">
    <property type="entry name" value="PROKAR_LIPOPROTEIN"/>
    <property type="match status" value="1"/>
</dbReference>
<name>A0A1G7CMK0_9BURK</name>
<feature type="signal peptide" evidence="2">
    <location>
        <begin position="1"/>
        <end position="26"/>
    </location>
</feature>
<dbReference type="Proteomes" id="UP000198908">
    <property type="component" value="Unassembled WGS sequence"/>
</dbReference>
<dbReference type="RefSeq" id="WP_092006063.1">
    <property type="nucleotide sequence ID" value="NZ_FMYQ01000046.1"/>
</dbReference>
<feature type="chain" id="PRO_5011562997" evidence="2">
    <location>
        <begin position="27"/>
        <end position="439"/>
    </location>
</feature>
<gene>
    <name evidence="3" type="ORF">SAMN05421548_14616</name>
</gene>